<evidence type="ECO:0000313" key="4">
    <source>
        <dbReference type="Proteomes" id="UP000288716"/>
    </source>
</evidence>
<sequence length="110" mass="12970">LPYEKYFGGVIGLTEIQFRKANGFSNTYFGWGSEDDDFYERVRLSNTKLFRKPLKIARYASLEHVINTKPPNHTNAIKYSHLRDLYFVVALYKREVTNICKNDFIKRVNV</sequence>
<gene>
    <name evidence="3" type="ORF">B4U80_02456</name>
</gene>
<dbReference type="PRINTS" id="PR02050">
    <property type="entry name" value="B14GALTRFASE"/>
</dbReference>
<protein>
    <submittedName>
        <fullName evidence="3">Beta-1:4-N-acetylgalactosaminyltransferase bre-4-like protein</fullName>
    </submittedName>
</protein>
<accession>A0A443RTC5</accession>
<dbReference type="VEuPathDB" id="VectorBase:LDEU013575"/>
<feature type="non-terminal residue" evidence="3">
    <location>
        <position position="110"/>
    </location>
</feature>
<evidence type="ECO:0000313" key="3">
    <source>
        <dbReference type="EMBL" id="RWS18465.1"/>
    </source>
</evidence>
<dbReference type="Gene3D" id="3.90.550.10">
    <property type="entry name" value="Spore Coat Polysaccharide Biosynthesis Protein SpsA, Chain A"/>
    <property type="match status" value="1"/>
</dbReference>
<feature type="non-terminal residue" evidence="3">
    <location>
        <position position="1"/>
    </location>
</feature>
<evidence type="ECO:0000256" key="1">
    <source>
        <dbReference type="ARBA" id="ARBA00022679"/>
    </source>
</evidence>
<dbReference type="InterPro" id="IPR003859">
    <property type="entry name" value="Galactosyl_T"/>
</dbReference>
<dbReference type="OrthoDB" id="10038994at2759"/>
<keyword evidence="1 3" id="KW-0808">Transferase</keyword>
<dbReference type="Proteomes" id="UP000288716">
    <property type="component" value="Unassembled WGS sequence"/>
</dbReference>
<comment type="caution">
    <text evidence="3">The sequence shown here is derived from an EMBL/GenBank/DDBJ whole genome shotgun (WGS) entry which is preliminary data.</text>
</comment>
<reference evidence="3 4" key="1">
    <citation type="journal article" date="2018" name="Gigascience">
        <title>Genomes of trombidid mites reveal novel predicted allergens and laterally-transferred genes associated with secondary metabolism.</title>
        <authorList>
            <person name="Dong X."/>
            <person name="Chaisiri K."/>
            <person name="Xia D."/>
            <person name="Armstrong S.D."/>
            <person name="Fang Y."/>
            <person name="Donnelly M.J."/>
            <person name="Kadowaki T."/>
            <person name="McGarry J.W."/>
            <person name="Darby A.C."/>
            <person name="Makepeace B.L."/>
        </authorList>
    </citation>
    <scope>NUCLEOTIDE SEQUENCE [LARGE SCALE GENOMIC DNA]</scope>
    <source>
        <strain evidence="3">UoL-UT</strain>
    </source>
</reference>
<dbReference type="STRING" id="299467.A0A443RTC5"/>
<dbReference type="AlphaFoldDB" id="A0A443RTC5"/>
<organism evidence="3 4">
    <name type="scientific">Leptotrombidium deliense</name>
    <dbReference type="NCBI Taxonomy" id="299467"/>
    <lineage>
        <taxon>Eukaryota</taxon>
        <taxon>Metazoa</taxon>
        <taxon>Ecdysozoa</taxon>
        <taxon>Arthropoda</taxon>
        <taxon>Chelicerata</taxon>
        <taxon>Arachnida</taxon>
        <taxon>Acari</taxon>
        <taxon>Acariformes</taxon>
        <taxon>Trombidiformes</taxon>
        <taxon>Prostigmata</taxon>
        <taxon>Anystina</taxon>
        <taxon>Parasitengona</taxon>
        <taxon>Trombiculoidea</taxon>
        <taxon>Trombiculidae</taxon>
        <taxon>Leptotrombidium</taxon>
    </lineage>
</organism>
<dbReference type="Pfam" id="PF02709">
    <property type="entry name" value="Glyco_transf_7C"/>
    <property type="match status" value="1"/>
</dbReference>
<dbReference type="GO" id="GO:0005794">
    <property type="term" value="C:Golgi apparatus"/>
    <property type="evidence" value="ECO:0007669"/>
    <property type="project" value="TreeGrafter"/>
</dbReference>
<name>A0A443RTC5_9ACAR</name>
<dbReference type="GO" id="GO:0008378">
    <property type="term" value="F:galactosyltransferase activity"/>
    <property type="evidence" value="ECO:0007669"/>
    <property type="project" value="TreeGrafter"/>
</dbReference>
<dbReference type="EMBL" id="NCKV01039253">
    <property type="protein sequence ID" value="RWS18465.1"/>
    <property type="molecule type" value="Genomic_DNA"/>
</dbReference>
<dbReference type="PANTHER" id="PTHR19300">
    <property type="entry name" value="BETA-1,4-GALACTOSYLTRANSFERASE"/>
    <property type="match status" value="1"/>
</dbReference>
<proteinExistence type="predicted"/>
<dbReference type="SUPFAM" id="SSF53448">
    <property type="entry name" value="Nucleotide-diphospho-sugar transferases"/>
    <property type="match status" value="1"/>
</dbReference>
<dbReference type="GO" id="GO:0005975">
    <property type="term" value="P:carbohydrate metabolic process"/>
    <property type="evidence" value="ECO:0007669"/>
    <property type="project" value="InterPro"/>
</dbReference>
<evidence type="ECO:0000259" key="2">
    <source>
        <dbReference type="Pfam" id="PF02709"/>
    </source>
</evidence>
<dbReference type="PANTHER" id="PTHR19300:SF57">
    <property type="entry name" value="BETA-1,4-N-ACETYLGALACTOSAMINYLTRANSFERASE"/>
    <property type="match status" value="1"/>
</dbReference>
<dbReference type="InterPro" id="IPR027791">
    <property type="entry name" value="Galactosyl_T_C"/>
</dbReference>
<dbReference type="InterPro" id="IPR029044">
    <property type="entry name" value="Nucleotide-diphossugar_trans"/>
</dbReference>
<feature type="domain" description="Galactosyltransferase C-terminal" evidence="2">
    <location>
        <begin position="1"/>
        <end position="64"/>
    </location>
</feature>
<keyword evidence="4" id="KW-1185">Reference proteome</keyword>